<gene>
    <name evidence="2" type="ORF">AOX59_02585</name>
</gene>
<evidence type="ECO:0000259" key="1">
    <source>
        <dbReference type="Pfam" id="PF20247"/>
    </source>
</evidence>
<organism evidence="2 3">
    <name type="scientific">Lentibacillus amyloliquefaciens</name>
    <dbReference type="NCBI Taxonomy" id="1472767"/>
    <lineage>
        <taxon>Bacteria</taxon>
        <taxon>Bacillati</taxon>
        <taxon>Bacillota</taxon>
        <taxon>Bacilli</taxon>
        <taxon>Bacillales</taxon>
        <taxon>Bacillaceae</taxon>
        <taxon>Lentibacillus</taxon>
    </lineage>
</organism>
<dbReference type="EMBL" id="CP013862">
    <property type="protein sequence ID" value="ALX47586.1"/>
    <property type="molecule type" value="Genomic_DNA"/>
</dbReference>
<evidence type="ECO:0000313" key="3">
    <source>
        <dbReference type="Proteomes" id="UP000050331"/>
    </source>
</evidence>
<proteinExistence type="predicted"/>
<protein>
    <recommendedName>
        <fullName evidence="1">DUF6602 domain-containing protein</fullName>
    </recommendedName>
</protein>
<dbReference type="InterPro" id="IPR046537">
    <property type="entry name" value="DUF6602"/>
</dbReference>
<dbReference type="KEGG" id="lao:AOX59_02585"/>
<dbReference type="OrthoDB" id="1550554at2"/>
<accession>A0A0U3W329</accession>
<evidence type="ECO:0000313" key="2">
    <source>
        <dbReference type="EMBL" id="ALX47586.1"/>
    </source>
</evidence>
<reference evidence="2 3" key="1">
    <citation type="submission" date="2016-01" db="EMBL/GenBank/DDBJ databases">
        <title>Complete genome sequence of strain Lentibacillus amyloliquefaciens LAM0015T isolated from saline sediment.</title>
        <authorList>
            <person name="Wang J.-L."/>
            <person name="He M.-X."/>
        </authorList>
    </citation>
    <scope>NUCLEOTIDE SEQUENCE [LARGE SCALE GENOMIC DNA]</scope>
    <source>
        <strain evidence="2 3">LAM0015</strain>
    </source>
</reference>
<dbReference type="Pfam" id="PF20247">
    <property type="entry name" value="DUF6602"/>
    <property type="match status" value="1"/>
</dbReference>
<dbReference type="Proteomes" id="UP000050331">
    <property type="component" value="Chromosome"/>
</dbReference>
<sequence length="429" mass="49550">MINTVADILLKLKEEEEKKINTYSEKYPNTIHSTIIGDMYEGIAKKLLDNTIFKGLDLRISSGQITNKDGEFSKEVDCMIVEGEGDPIPNTDKYIYDISNVIAVIEVKKNLNKDDLLDSYFKMAKLSEMFDPRDMSENEFRLFRDAFRSTVGMEVPEHKHISNHNLEIQMIYHTLLIETLMPLRIVFGFYGYSSMKSLRKGFINFLQDHVSTESNPIKGFSPGTFPNQIFTRSSSLIKANGMPYVSPLDENGFWEAYTSSSHNPLLHFLELLWTKLSYKHGISSLDIFGDELTMEAVFRFIGAKPIRKNENIGWEFRYVELPNDLDTSPVFYQWEPQELSWSEYLLITWLCNGESMNTESDIFLDVLQKDGSDEDSFLEKLNKKNLVYKDEENNLQLLTDECVTVIKGDKFYAGENKDGKMSKWVLNKD</sequence>
<feature type="domain" description="DUF6602" evidence="1">
    <location>
        <begin position="29"/>
        <end position="129"/>
    </location>
</feature>
<keyword evidence="3" id="KW-1185">Reference proteome</keyword>
<dbReference type="AlphaFoldDB" id="A0A0U3W329"/>
<name>A0A0U3W329_9BACI</name>